<organism evidence="2 3">
    <name type="scientific">Caenorhabditis angaria</name>
    <dbReference type="NCBI Taxonomy" id="860376"/>
    <lineage>
        <taxon>Eukaryota</taxon>
        <taxon>Metazoa</taxon>
        <taxon>Ecdysozoa</taxon>
        <taxon>Nematoda</taxon>
        <taxon>Chromadorea</taxon>
        <taxon>Rhabditida</taxon>
        <taxon>Rhabditina</taxon>
        <taxon>Rhabditomorpha</taxon>
        <taxon>Rhabditoidea</taxon>
        <taxon>Rhabditidae</taxon>
        <taxon>Peloderinae</taxon>
        <taxon>Caenorhabditis</taxon>
    </lineage>
</organism>
<feature type="chain" id="PRO_5040131023" evidence="1">
    <location>
        <begin position="20"/>
        <end position="200"/>
    </location>
</feature>
<keyword evidence="1" id="KW-0732">Signal</keyword>
<dbReference type="AlphaFoldDB" id="A0A9P1MXF9"/>
<feature type="signal peptide" evidence="1">
    <location>
        <begin position="1"/>
        <end position="19"/>
    </location>
</feature>
<dbReference type="Proteomes" id="UP001152747">
    <property type="component" value="Unassembled WGS sequence"/>
</dbReference>
<comment type="caution">
    <text evidence="2">The sequence shown here is derived from an EMBL/GenBank/DDBJ whole genome shotgun (WGS) entry which is preliminary data.</text>
</comment>
<evidence type="ECO:0000313" key="2">
    <source>
        <dbReference type="EMBL" id="CAI5443829.1"/>
    </source>
</evidence>
<sequence>MRILTILLIFATSSILSQMFPDVHMWPASSRRIDRNEYLVYLLNMEKSLPDPSAESLARFLIEPFVFVNRNCLGKTENLTFTKIIELYNEQYEIMRKEGTFKEHDTEAVAKLKHSRFQDRKIVARVAGHQPAFRADRYAELKYYMGKNIVGTEVGLTFEMESINATTIYTAQYFPCHDEKVNTECQNIYLTKAEVKCHYP</sequence>
<evidence type="ECO:0000313" key="3">
    <source>
        <dbReference type="Proteomes" id="UP001152747"/>
    </source>
</evidence>
<gene>
    <name evidence="2" type="ORF">CAMP_LOCUS6466</name>
</gene>
<evidence type="ECO:0000256" key="1">
    <source>
        <dbReference type="SAM" id="SignalP"/>
    </source>
</evidence>
<keyword evidence="3" id="KW-1185">Reference proteome</keyword>
<dbReference type="EMBL" id="CANHGI010000002">
    <property type="protein sequence ID" value="CAI5443829.1"/>
    <property type="molecule type" value="Genomic_DNA"/>
</dbReference>
<protein>
    <submittedName>
        <fullName evidence="2">Uncharacterized protein</fullName>
    </submittedName>
</protein>
<name>A0A9P1MXF9_9PELO</name>
<proteinExistence type="predicted"/>
<reference evidence="2" key="1">
    <citation type="submission" date="2022-11" db="EMBL/GenBank/DDBJ databases">
        <authorList>
            <person name="Kikuchi T."/>
        </authorList>
    </citation>
    <scope>NUCLEOTIDE SEQUENCE</scope>
    <source>
        <strain evidence="2">PS1010</strain>
    </source>
</reference>
<accession>A0A9P1MXF9</accession>